<name>A0ACA9PHB3_9GLOM</name>
<proteinExistence type="predicted"/>
<gene>
    <name evidence="1" type="ORF">ACOLOM_LOCUS10650</name>
</gene>
<dbReference type="Proteomes" id="UP000789525">
    <property type="component" value="Unassembled WGS sequence"/>
</dbReference>
<protein>
    <submittedName>
        <fullName evidence="1">6087_t:CDS:1</fullName>
    </submittedName>
</protein>
<feature type="non-terminal residue" evidence="1">
    <location>
        <position position="298"/>
    </location>
</feature>
<dbReference type="EMBL" id="CAJVPT010035201">
    <property type="protein sequence ID" value="CAG8710620.1"/>
    <property type="molecule type" value="Genomic_DNA"/>
</dbReference>
<keyword evidence="2" id="KW-1185">Reference proteome</keyword>
<accession>A0ACA9PHB3</accession>
<evidence type="ECO:0000313" key="1">
    <source>
        <dbReference type="EMBL" id="CAG8710620.1"/>
    </source>
</evidence>
<organism evidence="1 2">
    <name type="scientific">Acaulospora colombiana</name>
    <dbReference type="NCBI Taxonomy" id="27376"/>
    <lineage>
        <taxon>Eukaryota</taxon>
        <taxon>Fungi</taxon>
        <taxon>Fungi incertae sedis</taxon>
        <taxon>Mucoromycota</taxon>
        <taxon>Glomeromycotina</taxon>
        <taxon>Glomeromycetes</taxon>
        <taxon>Diversisporales</taxon>
        <taxon>Acaulosporaceae</taxon>
        <taxon>Acaulospora</taxon>
    </lineage>
</organism>
<reference evidence="1" key="1">
    <citation type="submission" date="2021-06" db="EMBL/GenBank/DDBJ databases">
        <authorList>
            <person name="Kallberg Y."/>
            <person name="Tangrot J."/>
            <person name="Rosling A."/>
        </authorList>
    </citation>
    <scope>NUCLEOTIDE SEQUENCE</scope>
    <source>
        <strain evidence="1">CL356</strain>
    </source>
</reference>
<sequence length="298" mass="33975">MSAKIFCSNNFDSSLSSLSDLTLPPLRLSSPPSTSDDPQIQTSPRPVPLILQPELSTVRQLSTQLQPFLHIQPFMVVQPISQLQLFNEMTIDPTIIEAGIATHSFVQEINNLAPSHTRLCIPKAHPNNYRHTEGNNLPQCFLQTSEKPVVSNRNHNDDKENTPPPRILKEVTCEECGKIYRGKNARSILRRHLKDKHKIEQPRATRWDNDPNRPKTDEERRQRMLESKRKSAQKARAKKNLMKEMAQQENTPVTDASITQNLTHRLKQWSITSTPSSTPPRFVRAVNSPNNEMPPYST</sequence>
<evidence type="ECO:0000313" key="2">
    <source>
        <dbReference type="Proteomes" id="UP000789525"/>
    </source>
</evidence>
<comment type="caution">
    <text evidence="1">The sequence shown here is derived from an EMBL/GenBank/DDBJ whole genome shotgun (WGS) entry which is preliminary data.</text>
</comment>